<sequence length="152" mass="17267">MISFHVSLALVDESYTVLFTGGRWRISMELVEGISTISRYFQSQNSGSVLKVEHGSTGKLSESSSSDHQSELPQENSPARGESSVDTRLCNQIKLKRPAWSYDVDEIDQDVLNELPKQIQEEVQAWIRPQKRPNKVKKDLGITRYFLPAKDK</sequence>
<reference evidence="2 3" key="1">
    <citation type="journal article" date="2021" name="BMC Genomics">
        <title>Datura genome reveals duplications of psychoactive alkaloid biosynthetic genes and high mutation rate following tissue culture.</title>
        <authorList>
            <person name="Rajewski A."/>
            <person name="Carter-House D."/>
            <person name="Stajich J."/>
            <person name="Litt A."/>
        </authorList>
    </citation>
    <scope>NUCLEOTIDE SEQUENCE [LARGE SCALE GENOMIC DNA]</scope>
    <source>
        <strain evidence="2">AR-01</strain>
    </source>
</reference>
<comment type="caution">
    <text evidence="2">The sequence shown here is derived from an EMBL/GenBank/DDBJ whole genome shotgun (WGS) entry which is preliminary data.</text>
</comment>
<feature type="region of interest" description="Disordered" evidence="1">
    <location>
        <begin position="52"/>
        <end position="86"/>
    </location>
</feature>
<evidence type="ECO:0000256" key="1">
    <source>
        <dbReference type="SAM" id="MobiDB-lite"/>
    </source>
</evidence>
<proteinExistence type="predicted"/>
<keyword evidence="3" id="KW-1185">Reference proteome</keyword>
<protein>
    <submittedName>
        <fullName evidence="2">Uncharacterized protein</fullName>
    </submittedName>
</protein>
<evidence type="ECO:0000313" key="3">
    <source>
        <dbReference type="Proteomes" id="UP000823775"/>
    </source>
</evidence>
<gene>
    <name evidence="2" type="ORF">HAX54_051460</name>
</gene>
<dbReference type="EMBL" id="JACEIK010000917">
    <property type="protein sequence ID" value="MCD7463811.1"/>
    <property type="molecule type" value="Genomic_DNA"/>
</dbReference>
<evidence type="ECO:0000313" key="2">
    <source>
        <dbReference type="EMBL" id="MCD7463811.1"/>
    </source>
</evidence>
<accession>A0ABS8SXN6</accession>
<name>A0ABS8SXN6_DATST</name>
<organism evidence="2 3">
    <name type="scientific">Datura stramonium</name>
    <name type="common">Jimsonweed</name>
    <name type="synonym">Common thornapple</name>
    <dbReference type="NCBI Taxonomy" id="4076"/>
    <lineage>
        <taxon>Eukaryota</taxon>
        <taxon>Viridiplantae</taxon>
        <taxon>Streptophyta</taxon>
        <taxon>Embryophyta</taxon>
        <taxon>Tracheophyta</taxon>
        <taxon>Spermatophyta</taxon>
        <taxon>Magnoliopsida</taxon>
        <taxon>eudicotyledons</taxon>
        <taxon>Gunneridae</taxon>
        <taxon>Pentapetalae</taxon>
        <taxon>asterids</taxon>
        <taxon>lamiids</taxon>
        <taxon>Solanales</taxon>
        <taxon>Solanaceae</taxon>
        <taxon>Solanoideae</taxon>
        <taxon>Datureae</taxon>
        <taxon>Datura</taxon>
    </lineage>
</organism>
<dbReference type="Proteomes" id="UP000823775">
    <property type="component" value="Unassembled WGS sequence"/>
</dbReference>